<feature type="compositionally biased region" description="Polar residues" evidence="1">
    <location>
        <begin position="75"/>
        <end position="91"/>
    </location>
</feature>
<proteinExistence type="predicted"/>
<accession>A0AAN9T9B0</accession>
<feature type="region of interest" description="Disordered" evidence="1">
    <location>
        <begin position="50"/>
        <end position="119"/>
    </location>
</feature>
<dbReference type="Proteomes" id="UP001367676">
    <property type="component" value="Unassembled WGS sequence"/>
</dbReference>
<evidence type="ECO:0000313" key="2">
    <source>
        <dbReference type="EMBL" id="KAK7576371.1"/>
    </source>
</evidence>
<sequence length="119" mass="13290">MAQTNPEFKTKINEELENIGEKFNSLLTASSTRSRPTKDSIAKCLENARVSKDLNTPKHSKNDSKNHALIDGDENTNTFHENEDVTSTSNDCIPEKSPVPDESQENALLDDWLDSVLDD</sequence>
<evidence type="ECO:0000256" key="1">
    <source>
        <dbReference type="SAM" id="MobiDB-lite"/>
    </source>
</evidence>
<protein>
    <submittedName>
        <fullName evidence="2">Uncharacterized protein</fullName>
    </submittedName>
</protein>
<evidence type="ECO:0000313" key="3">
    <source>
        <dbReference type="Proteomes" id="UP001367676"/>
    </source>
</evidence>
<dbReference type="AlphaFoldDB" id="A0AAN9T9B0"/>
<feature type="compositionally biased region" description="Basic and acidic residues" evidence="1">
    <location>
        <begin position="50"/>
        <end position="70"/>
    </location>
</feature>
<organism evidence="2 3">
    <name type="scientific">Parthenolecanium corni</name>
    <dbReference type="NCBI Taxonomy" id="536013"/>
    <lineage>
        <taxon>Eukaryota</taxon>
        <taxon>Metazoa</taxon>
        <taxon>Ecdysozoa</taxon>
        <taxon>Arthropoda</taxon>
        <taxon>Hexapoda</taxon>
        <taxon>Insecta</taxon>
        <taxon>Pterygota</taxon>
        <taxon>Neoptera</taxon>
        <taxon>Paraneoptera</taxon>
        <taxon>Hemiptera</taxon>
        <taxon>Sternorrhyncha</taxon>
        <taxon>Coccoidea</taxon>
        <taxon>Coccidae</taxon>
        <taxon>Parthenolecanium</taxon>
    </lineage>
</organism>
<gene>
    <name evidence="2" type="ORF">V9T40_012657</name>
</gene>
<reference evidence="2 3" key="1">
    <citation type="submission" date="2024-03" db="EMBL/GenBank/DDBJ databases">
        <title>Adaptation during the transition from Ophiocordyceps entomopathogen to insect associate is accompanied by gene loss and intensified selection.</title>
        <authorList>
            <person name="Ward C.M."/>
            <person name="Onetto C.A."/>
            <person name="Borneman A.R."/>
        </authorList>
    </citation>
    <scope>NUCLEOTIDE SEQUENCE [LARGE SCALE GENOMIC DNA]</scope>
    <source>
        <strain evidence="2">AWRI1</strain>
        <tissue evidence="2">Single Adult Female</tissue>
    </source>
</reference>
<dbReference type="EMBL" id="JBBCAQ010000036">
    <property type="protein sequence ID" value="KAK7576371.1"/>
    <property type="molecule type" value="Genomic_DNA"/>
</dbReference>
<comment type="caution">
    <text evidence="2">The sequence shown here is derived from an EMBL/GenBank/DDBJ whole genome shotgun (WGS) entry which is preliminary data.</text>
</comment>
<name>A0AAN9T9B0_9HEMI</name>
<keyword evidence="3" id="KW-1185">Reference proteome</keyword>